<reference evidence="2 3" key="1">
    <citation type="submission" date="2019-05" db="EMBL/GenBank/DDBJ databases">
        <title>Draft genome sequence of Nonomuraea turkmeniaca DSM 43926.</title>
        <authorList>
            <person name="Saricaoglu S."/>
            <person name="Isik K."/>
        </authorList>
    </citation>
    <scope>NUCLEOTIDE SEQUENCE [LARGE SCALE GENOMIC DNA]</scope>
    <source>
        <strain evidence="2 3">DSM 43926</strain>
    </source>
</reference>
<dbReference type="AlphaFoldDB" id="A0A5S4FJ93"/>
<keyword evidence="3" id="KW-1185">Reference proteome</keyword>
<feature type="chain" id="PRO_5024279210" evidence="1">
    <location>
        <begin position="28"/>
        <end position="257"/>
    </location>
</feature>
<name>A0A5S4FJ93_9ACTN</name>
<evidence type="ECO:0000313" key="2">
    <source>
        <dbReference type="EMBL" id="TMR20564.1"/>
    </source>
</evidence>
<dbReference type="EMBL" id="VCKY01000056">
    <property type="protein sequence ID" value="TMR20564.1"/>
    <property type="molecule type" value="Genomic_DNA"/>
</dbReference>
<gene>
    <name evidence="2" type="ORF">ETD86_18655</name>
</gene>
<dbReference type="OrthoDB" id="4548672at2"/>
<dbReference type="Proteomes" id="UP000309128">
    <property type="component" value="Unassembled WGS sequence"/>
</dbReference>
<comment type="caution">
    <text evidence="2">The sequence shown here is derived from an EMBL/GenBank/DDBJ whole genome shotgun (WGS) entry which is preliminary data.</text>
</comment>
<proteinExistence type="predicted"/>
<evidence type="ECO:0000256" key="1">
    <source>
        <dbReference type="SAM" id="SignalP"/>
    </source>
</evidence>
<organism evidence="2 3">
    <name type="scientific">Nonomuraea turkmeniaca</name>
    <dbReference type="NCBI Taxonomy" id="103838"/>
    <lineage>
        <taxon>Bacteria</taxon>
        <taxon>Bacillati</taxon>
        <taxon>Actinomycetota</taxon>
        <taxon>Actinomycetes</taxon>
        <taxon>Streptosporangiales</taxon>
        <taxon>Streptosporangiaceae</taxon>
        <taxon>Nonomuraea</taxon>
    </lineage>
</organism>
<keyword evidence="1" id="KW-0732">Signal</keyword>
<accession>A0A5S4FJ93</accession>
<feature type="signal peptide" evidence="1">
    <location>
        <begin position="1"/>
        <end position="27"/>
    </location>
</feature>
<sequence>MRHIKLGAAALTLAALALRVAATPATAAGAPDTCVTGYVWREARPSDHVCVTPAVREQTRRDNRVKASRWVPGPSGPHTCVQGYVWREAFPGDHVCVTPAVRAQARADNAAAASRRASGAIRSPITINRDVRFGGGIPVGGRTSLTLHADGTYTWSGHLRDSGAPSYNISSVCVVRFSSGTAYAFKSSGRLHGTFEPGSRNHDWNKSGRIATLPAAWRASQSHRWSCKNSVSLSLSGLVDSALQVVGAAAKVVSIVA</sequence>
<dbReference type="RefSeq" id="WP_138667425.1">
    <property type="nucleotide sequence ID" value="NZ_VCKY01000056.1"/>
</dbReference>
<evidence type="ECO:0000313" key="3">
    <source>
        <dbReference type="Proteomes" id="UP000309128"/>
    </source>
</evidence>
<protein>
    <submittedName>
        <fullName evidence="2">Uncharacterized protein</fullName>
    </submittedName>
</protein>